<evidence type="ECO:0000256" key="1">
    <source>
        <dbReference type="ARBA" id="ARBA00005709"/>
    </source>
</evidence>
<dbReference type="InterPro" id="IPR001492">
    <property type="entry name" value="Flagellin"/>
</dbReference>
<evidence type="ECO:0000256" key="3">
    <source>
        <dbReference type="RuleBase" id="RU362073"/>
    </source>
</evidence>
<evidence type="ECO:0000313" key="8">
    <source>
        <dbReference type="EMBL" id="CRH07696.1"/>
    </source>
</evidence>
<dbReference type="EMBL" id="JN177312">
    <property type="protein sequence ID" value="AFK73936.1"/>
    <property type="molecule type" value="Genomic_DNA"/>
</dbReference>
<dbReference type="InterPro" id="IPR046358">
    <property type="entry name" value="Flagellin_C"/>
</dbReference>
<comment type="similarity">
    <text evidence="1 3">Belongs to the bacterial flagellin family.</text>
</comment>
<sequence length="273" mass="28652">MALYINTNVSSLNAQRKLAQSTNDLSKTYERLSSGLRINGAADDAAGLSISTRMTAQIRGLNQASRNANDAISMIQTAEGALNETESALQRMRELAVQASNETYTSSDRSDMQAELSQLISEIGRIATDTSFNGQNLLSAGFSATMLVGAYSGKTITVSITGAEAGDIGVSGLNISAATGTSAMAAITTIDAAIDSVSDLRSKLGAYQNRFEAVISNLDNVSERTTQSRSRIMDADIAQETASLTRNAILQQAGTSILAQANQQPQLALSLLG</sequence>
<evidence type="ECO:0000313" key="7">
    <source>
        <dbReference type="EMBL" id="AFK73936.1"/>
    </source>
</evidence>
<organism evidence="7">
    <name type="scientific">Magnetococcus massalia (strain MO-1)</name>
    <dbReference type="NCBI Taxonomy" id="451514"/>
    <lineage>
        <taxon>Bacteria</taxon>
        <taxon>Pseudomonadati</taxon>
        <taxon>Pseudomonadota</taxon>
        <taxon>Magnetococcia</taxon>
        <taxon>Magnetococcales</taxon>
        <taxon>Magnetococcaceae</taxon>
        <taxon>Magnetococcus</taxon>
    </lineage>
</organism>
<dbReference type="GO" id="GO:0005198">
    <property type="term" value="F:structural molecule activity"/>
    <property type="evidence" value="ECO:0007669"/>
    <property type="project" value="UniProtKB-UniRule"/>
</dbReference>
<dbReference type="InterPro" id="IPR042187">
    <property type="entry name" value="Flagellin_C_sub2"/>
</dbReference>
<keyword evidence="3" id="KW-0964">Secreted</keyword>
<reference evidence="8" key="3">
    <citation type="submission" date="2015-04" db="EMBL/GenBank/DDBJ databases">
        <authorList>
            <person name="Syromyatnikov M.Y."/>
            <person name="Popov V.N."/>
        </authorList>
    </citation>
    <scope>NUCLEOTIDE SEQUENCE</scope>
    <source>
        <strain evidence="8">MO-1</strain>
    </source>
</reference>
<keyword evidence="4" id="KW-0175">Coiled coil</keyword>
<comment type="subcellular location">
    <subcellularLocation>
        <location evidence="3">Secreted</location>
    </subcellularLocation>
    <subcellularLocation>
        <location evidence="3">Bacterial flagellum</location>
    </subcellularLocation>
</comment>
<feature type="coiled-coil region" evidence="4">
    <location>
        <begin position="75"/>
        <end position="102"/>
    </location>
</feature>
<keyword evidence="7" id="KW-0966">Cell projection</keyword>
<accession>I3V6W6</accession>
<reference evidence="7" key="2">
    <citation type="journal article" date="2012" name="J. Mol. Biol.">
        <title>Complex spatial organization and flagellin composition of flagellar propeller from marine magnetotactic ovoid strain MO-1.</title>
        <authorList>
            <person name="Zhang W.J."/>
            <person name="Santini C.L."/>
            <person name="Bernadac A."/>
            <person name="Ruan J."/>
            <person name="Zhang S.D."/>
            <person name="Kato T."/>
            <person name="Li Y."/>
            <person name="Namba K."/>
            <person name="Wu L.F."/>
        </authorList>
    </citation>
    <scope>NUCLEOTIDE SEQUENCE</scope>
    <source>
        <strain evidence="7">MO-1</strain>
    </source>
</reference>
<dbReference type="Pfam" id="PF00669">
    <property type="entry name" value="Flagellin_N"/>
    <property type="match status" value="1"/>
</dbReference>
<dbReference type="GO" id="GO:0005576">
    <property type="term" value="C:extracellular region"/>
    <property type="evidence" value="ECO:0007669"/>
    <property type="project" value="UniProtKB-SubCell"/>
</dbReference>
<dbReference type="Gene3D" id="1.20.1330.10">
    <property type="entry name" value="f41 fragment of flagellin, N-terminal domain"/>
    <property type="match status" value="1"/>
</dbReference>
<keyword evidence="2 3" id="KW-0975">Bacterial flagellum</keyword>
<dbReference type="Pfam" id="PF00700">
    <property type="entry name" value="Flagellin_C"/>
    <property type="match status" value="1"/>
</dbReference>
<dbReference type="EMBL" id="LO017727">
    <property type="protein sequence ID" value="CRH07696.1"/>
    <property type="molecule type" value="Genomic_DNA"/>
</dbReference>
<evidence type="ECO:0000259" key="5">
    <source>
        <dbReference type="Pfam" id="PF00669"/>
    </source>
</evidence>
<keyword evidence="7" id="KW-0282">Flagellum</keyword>
<protein>
    <recommendedName>
        <fullName evidence="3">Flagellin</fullName>
    </recommendedName>
</protein>
<comment type="function">
    <text evidence="3">Flagellin is the subunit protein which polymerizes to form the filaments of bacterial flagella.</text>
</comment>
<reference evidence="7" key="1">
    <citation type="submission" date="2011-06" db="EMBL/GenBank/DDBJ databases">
        <authorList>
            <person name="Zhang W.-J."/>
            <person name="Santini C.-L."/>
            <person name="Mangenot S."/>
            <person name="Calteau A."/>
            <person name="Lajus A."/>
            <person name="Barbe V."/>
            <person name="Medigue C."/>
            <person name="Wu L.-F."/>
        </authorList>
    </citation>
    <scope>NUCLEOTIDE SEQUENCE</scope>
    <source>
        <strain evidence="7">MO-1</strain>
    </source>
</reference>
<dbReference type="AlphaFoldDB" id="I3V6W6"/>
<evidence type="ECO:0000256" key="4">
    <source>
        <dbReference type="SAM" id="Coils"/>
    </source>
</evidence>
<dbReference type="Gene3D" id="6.10.10.10">
    <property type="entry name" value="Flagellar export chaperone, C-terminal domain"/>
    <property type="match status" value="1"/>
</dbReference>
<feature type="domain" description="Flagellin N-terminal" evidence="5">
    <location>
        <begin position="5"/>
        <end position="140"/>
    </location>
</feature>
<dbReference type="GO" id="GO:0009288">
    <property type="term" value="C:bacterial-type flagellum"/>
    <property type="evidence" value="ECO:0007669"/>
    <property type="project" value="UniProtKB-SubCell"/>
</dbReference>
<keyword evidence="7" id="KW-0969">Cilium</keyword>
<name>I3V6W6_MAGMO</name>
<feature type="domain" description="Flagellin C-terminal" evidence="6">
    <location>
        <begin position="187"/>
        <end position="272"/>
    </location>
</feature>
<proteinExistence type="inferred from homology"/>
<gene>
    <name evidence="7" type="primary">fliC4</name>
    <name evidence="8" type="synonym">fliC</name>
    <name evidence="8" type="ORF">MAGMO_3560</name>
</gene>
<dbReference type="PANTHER" id="PTHR42792">
    <property type="entry name" value="FLAGELLIN"/>
    <property type="match status" value="1"/>
</dbReference>
<dbReference type="InterPro" id="IPR001029">
    <property type="entry name" value="Flagellin_N"/>
</dbReference>
<dbReference type="SUPFAM" id="SSF64518">
    <property type="entry name" value="Phase 1 flagellin"/>
    <property type="match status" value="1"/>
</dbReference>
<evidence type="ECO:0000256" key="2">
    <source>
        <dbReference type="ARBA" id="ARBA00023143"/>
    </source>
</evidence>
<dbReference type="PANTHER" id="PTHR42792:SF2">
    <property type="entry name" value="FLAGELLIN"/>
    <property type="match status" value="1"/>
</dbReference>
<dbReference type="PRINTS" id="PR00207">
    <property type="entry name" value="FLAGELLIN"/>
</dbReference>
<evidence type="ECO:0000259" key="6">
    <source>
        <dbReference type="Pfam" id="PF00700"/>
    </source>
</evidence>